<dbReference type="Proteomes" id="UP001165090">
    <property type="component" value="Unassembled WGS sequence"/>
</dbReference>
<reference evidence="1 2" key="1">
    <citation type="journal article" date="2023" name="IScience">
        <title>Expanded male sex-determining region conserved during the evolution of homothallism in the green alga Volvox.</title>
        <authorList>
            <person name="Yamamoto K."/>
            <person name="Matsuzaki R."/>
            <person name="Mahakham W."/>
            <person name="Heman W."/>
            <person name="Sekimoto H."/>
            <person name="Kawachi M."/>
            <person name="Minakuchi Y."/>
            <person name="Toyoda A."/>
            <person name="Nozaki H."/>
        </authorList>
    </citation>
    <scope>NUCLEOTIDE SEQUENCE [LARGE SCALE GENOMIC DNA]</scope>
    <source>
        <strain evidence="1 2">NIES-4468</strain>
    </source>
</reference>
<protein>
    <recommendedName>
        <fullName evidence="3">DUF4219 domain-containing protein</fullName>
    </recommendedName>
</protein>
<evidence type="ECO:0008006" key="3">
    <source>
        <dbReference type="Google" id="ProtNLM"/>
    </source>
</evidence>
<evidence type="ECO:0000313" key="1">
    <source>
        <dbReference type="EMBL" id="GLI63292.1"/>
    </source>
</evidence>
<gene>
    <name evidence="1" type="ORF">VaNZ11_006199</name>
</gene>
<evidence type="ECO:0000313" key="2">
    <source>
        <dbReference type="Proteomes" id="UP001165090"/>
    </source>
</evidence>
<dbReference type="Pfam" id="PF14223">
    <property type="entry name" value="Retrotran_gag_2"/>
    <property type="match status" value="1"/>
</dbReference>
<sequence length="106" mass="11880">MGRTHLKELLGAENYSIWRDRFHQLCIREGIQGALKEEPADGGAEAKEDDTKALCMMAENVQDFLLKMVTLASSIKAAWDALEMRFAGTTQQRKNVLLGRRRSAGL</sequence>
<comment type="caution">
    <text evidence="1">The sequence shown here is derived from an EMBL/GenBank/DDBJ whole genome shotgun (WGS) entry which is preliminary data.</text>
</comment>
<proteinExistence type="predicted"/>
<organism evidence="1 2">
    <name type="scientific">Volvox africanus</name>
    <dbReference type="NCBI Taxonomy" id="51714"/>
    <lineage>
        <taxon>Eukaryota</taxon>
        <taxon>Viridiplantae</taxon>
        <taxon>Chlorophyta</taxon>
        <taxon>core chlorophytes</taxon>
        <taxon>Chlorophyceae</taxon>
        <taxon>CS clade</taxon>
        <taxon>Chlamydomonadales</taxon>
        <taxon>Volvocaceae</taxon>
        <taxon>Volvox</taxon>
    </lineage>
</organism>
<keyword evidence="2" id="KW-1185">Reference proteome</keyword>
<dbReference type="EMBL" id="BSDZ01000015">
    <property type="protein sequence ID" value="GLI63292.1"/>
    <property type="molecule type" value="Genomic_DNA"/>
</dbReference>
<accession>A0ABQ5S1T7</accession>
<name>A0ABQ5S1T7_9CHLO</name>